<organism evidence="5 6">
    <name type="scientific">Strigamia maritima</name>
    <name type="common">European centipede</name>
    <name type="synonym">Geophilus maritimus</name>
    <dbReference type="NCBI Taxonomy" id="126957"/>
    <lineage>
        <taxon>Eukaryota</taxon>
        <taxon>Metazoa</taxon>
        <taxon>Ecdysozoa</taxon>
        <taxon>Arthropoda</taxon>
        <taxon>Myriapoda</taxon>
        <taxon>Chilopoda</taxon>
        <taxon>Pleurostigmophora</taxon>
        <taxon>Geophilomorpha</taxon>
        <taxon>Linotaeniidae</taxon>
        <taxon>Strigamia</taxon>
    </lineage>
</organism>
<keyword evidence="6" id="KW-1185">Reference proteome</keyword>
<evidence type="ECO:0000313" key="6">
    <source>
        <dbReference type="Proteomes" id="UP000014500"/>
    </source>
</evidence>
<dbReference type="SMART" id="SM00430">
    <property type="entry name" value="HOLI"/>
    <property type="match status" value="1"/>
</dbReference>
<dbReference type="STRING" id="126957.T1J375"/>
<dbReference type="EMBL" id="JH431820">
    <property type="status" value="NOT_ANNOTATED_CDS"/>
    <property type="molecule type" value="Genomic_DNA"/>
</dbReference>
<evidence type="ECO:0000256" key="3">
    <source>
        <dbReference type="ARBA" id="ARBA00023170"/>
    </source>
</evidence>
<dbReference type="PROSITE" id="PS51843">
    <property type="entry name" value="NR_LBD"/>
    <property type="match status" value="1"/>
</dbReference>
<dbReference type="Pfam" id="PF00104">
    <property type="entry name" value="Hormone_recep"/>
    <property type="match status" value="1"/>
</dbReference>
<keyword evidence="3" id="KW-0675">Receptor</keyword>
<dbReference type="InterPro" id="IPR001723">
    <property type="entry name" value="Nuclear_hrmn_rcpt"/>
</dbReference>
<keyword evidence="1" id="KW-0805">Transcription regulation</keyword>
<keyword evidence="2" id="KW-0804">Transcription</keyword>
<dbReference type="eggNOG" id="KOG4215">
    <property type="taxonomic scope" value="Eukaryota"/>
</dbReference>
<sequence length="288" mass="32915">MKVETVQNTRDCITHRRHNHNHEAPTNSSGISIDILLNAEKTDIDCNEKIHETGNKKDATLDDVSYSMNIELKKQVKWAKKIPAFTNLPINDKTTLLKAHAGESLLVGVCHRSWHLNDVLLLGNNHQILRQNKEIEMNLISNRIMDELIQPLKEIQMDDTEFACLKAIIVLDPTSKELENIAAVKELRSQVQLILEDYINRQHSPRGRFGQILLMLPVLQSISWQMIGVVQRANTIGITKIDDFLREVLLGGIRHCLCSKKYSEIPQIFLLNFSNCNSFVTDESFQIE</sequence>
<dbReference type="InterPro" id="IPR000536">
    <property type="entry name" value="Nucl_hrmn_rcpt_lig-bd"/>
</dbReference>
<dbReference type="GO" id="GO:0003707">
    <property type="term" value="F:nuclear steroid receptor activity"/>
    <property type="evidence" value="ECO:0007669"/>
    <property type="project" value="InterPro"/>
</dbReference>
<dbReference type="GO" id="GO:0003677">
    <property type="term" value="F:DNA binding"/>
    <property type="evidence" value="ECO:0007669"/>
    <property type="project" value="InterPro"/>
</dbReference>
<name>T1J375_STRMM</name>
<dbReference type="InterPro" id="IPR035500">
    <property type="entry name" value="NHR-like_dom_sf"/>
</dbReference>
<dbReference type="GO" id="GO:0005634">
    <property type="term" value="C:nucleus"/>
    <property type="evidence" value="ECO:0007669"/>
    <property type="project" value="InterPro"/>
</dbReference>
<dbReference type="PRINTS" id="PR00398">
    <property type="entry name" value="STRDHORMONER"/>
</dbReference>
<dbReference type="InterPro" id="IPR050274">
    <property type="entry name" value="Nuclear_hormone_rcpt_NR2"/>
</dbReference>
<dbReference type="PANTHER" id="PTHR24083">
    <property type="entry name" value="NUCLEAR HORMONE RECEPTOR"/>
    <property type="match status" value="1"/>
</dbReference>
<evidence type="ECO:0000259" key="4">
    <source>
        <dbReference type="PROSITE" id="PS51843"/>
    </source>
</evidence>
<evidence type="ECO:0000256" key="2">
    <source>
        <dbReference type="ARBA" id="ARBA00023163"/>
    </source>
</evidence>
<protein>
    <recommendedName>
        <fullName evidence="4">NR LBD domain-containing protein</fullName>
    </recommendedName>
</protein>
<evidence type="ECO:0000313" key="5">
    <source>
        <dbReference type="EnsemblMetazoa" id="SMAR008035-PA"/>
    </source>
</evidence>
<reference evidence="5" key="2">
    <citation type="submission" date="2015-02" db="UniProtKB">
        <authorList>
            <consortium name="EnsemblMetazoa"/>
        </authorList>
    </citation>
    <scope>IDENTIFICATION</scope>
</reference>
<proteinExistence type="predicted"/>
<dbReference type="PhylomeDB" id="T1J375"/>
<accession>T1J375</accession>
<dbReference type="GO" id="GO:0008270">
    <property type="term" value="F:zinc ion binding"/>
    <property type="evidence" value="ECO:0007669"/>
    <property type="project" value="InterPro"/>
</dbReference>
<dbReference type="InterPro" id="IPR000003">
    <property type="entry name" value="Retinoid-X_rcpt/HNF4"/>
</dbReference>
<feature type="domain" description="NR LBD" evidence="4">
    <location>
        <begin position="28"/>
        <end position="252"/>
    </location>
</feature>
<dbReference type="OMA" id="CITHRRH"/>
<dbReference type="Gene3D" id="1.10.565.10">
    <property type="entry name" value="Retinoid X Receptor"/>
    <property type="match status" value="1"/>
</dbReference>
<dbReference type="EnsemblMetazoa" id="SMAR008035-RA">
    <property type="protein sequence ID" value="SMAR008035-PA"/>
    <property type="gene ID" value="SMAR008035"/>
</dbReference>
<reference evidence="6" key="1">
    <citation type="submission" date="2011-05" db="EMBL/GenBank/DDBJ databases">
        <authorList>
            <person name="Richards S.R."/>
            <person name="Qu J."/>
            <person name="Jiang H."/>
            <person name="Jhangiani S.N."/>
            <person name="Agravi P."/>
            <person name="Goodspeed R."/>
            <person name="Gross S."/>
            <person name="Mandapat C."/>
            <person name="Jackson L."/>
            <person name="Mathew T."/>
            <person name="Pu L."/>
            <person name="Thornton R."/>
            <person name="Saada N."/>
            <person name="Wilczek-Boney K.B."/>
            <person name="Lee S."/>
            <person name="Kovar C."/>
            <person name="Wu Y."/>
            <person name="Scherer S.E."/>
            <person name="Worley K.C."/>
            <person name="Muzny D.M."/>
            <person name="Gibbs R."/>
        </authorList>
    </citation>
    <scope>NUCLEOTIDE SEQUENCE</scope>
    <source>
        <strain evidence="6">Brora</strain>
    </source>
</reference>
<dbReference type="PRINTS" id="PR00545">
    <property type="entry name" value="RETINOIDXR"/>
</dbReference>
<dbReference type="AlphaFoldDB" id="T1J375"/>
<evidence type="ECO:0000256" key="1">
    <source>
        <dbReference type="ARBA" id="ARBA00023015"/>
    </source>
</evidence>
<dbReference type="HOGENOM" id="CLU_007368_5_3_1"/>
<dbReference type="Proteomes" id="UP000014500">
    <property type="component" value="Unassembled WGS sequence"/>
</dbReference>
<dbReference type="SUPFAM" id="SSF48508">
    <property type="entry name" value="Nuclear receptor ligand-binding domain"/>
    <property type="match status" value="1"/>
</dbReference>